<evidence type="ECO:0000313" key="1">
    <source>
        <dbReference type="EMBL" id="TFK45910.1"/>
    </source>
</evidence>
<dbReference type="Proteomes" id="UP000305948">
    <property type="component" value="Unassembled WGS sequence"/>
</dbReference>
<gene>
    <name evidence="1" type="ORF">OE88DRAFT_1668531</name>
</gene>
<reference evidence="1 2" key="1">
    <citation type="journal article" date="2019" name="Nat. Ecol. Evol.">
        <title>Megaphylogeny resolves global patterns of mushroom evolution.</title>
        <authorList>
            <person name="Varga T."/>
            <person name="Krizsan K."/>
            <person name="Foldi C."/>
            <person name="Dima B."/>
            <person name="Sanchez-Garcia M."/>
            <person name="Sanchez-Ramirez S."/>
            <person name="Szollosi G.J."/>
            <person name="Szarkandi J.G."/>
            <person name="Papp V."/>
            <person name="Albert L."/>
            <person name="Andreopoulos W."/>
            <person name="Angelini C."/>
            <person name="Antonin V."/>
            <person name="Barry K.W."/>
            <person name="Bougher N.L."/>
            <person name="Buchanan P."/>
            <person name="Buyck B."/>
            <person name="Bense V."/>
            <person name="Catcheside P."/>
            <person name="Chovatia M."/>
            <person name="Cooper J."/>
            <person name="Damon W."/>
            <person name="Desjardin D."/>
            <person name="Finy P."/>
            <person name="Geml J."/>
            <person name="Haridas S."/>
            <person name="Hughes K."/>
            <person name="Justo A."/>
            <person name="Karasinski D."/>
            <person name="Kautmanova I."/>
            <person name="Kiss B."/>
            <person name="Kocsube S."/>
            <person name="Kotiranta H."/>
            <person name="LaButti K.M."/>
            <person name="Lechner B.E."/>
            <person name="Liimatainen K."/>
            <person name="Lipzen A."/>
            <person name="Lukacs Z."/>
            <person name="Mihaltcheva S."/>
            <person name="Morgado L.N."/>
            <person name="Niskanen T."/>
            <person name="Noordeloos M.E."/>
            <person name="Ohm R.A."/>
            <person name="Ortiz-Santana B."/>
            <person name="Ovrebo C."/>
            <person name="Racz N."/>
            <person name="Riley R."/>
            <person name="Savchenko A."/>
            <person name="Shiryaev A."/>
            <person name="Soop K."/>
            <person name="Spirin V."/>
            <person name="Szebenyi C."/>
            <person name="Tomsovsky M."/>
            <person name="Tulloss R.E."/>
            <person name="Uehling J."/>
            <person name="Grigoriev I.V."/>
            <person name="Vagvolgyi C."/>
            <person name="Papp T."/>
            <person name="Martin F.M."/>
            <person name="Miettinen O."/>
            <person name="Hibbett D.S."/>
            <person name="Nagy L.G."/>
        </authorList>
    </citation>
    <scope>NUCLEOTIDE SEQUENCE [LARGE SCALE GENOMIC DNA]</scope>
    <source>
        <strain evidence="1 2">OMC1185</strain>
    </source>
</reference>
<keyword evidence="2" id="KW-1185">Reference proteome</keyword>
<name>A0A5C3MKV4_9AGAM</name>
<sequence>MSNFHPTPSQIQQARQILTSLLPLELANHILHTAKYYTRTKQVGHHLPGTRILYARTPTLQGPVVQVNIQIESRDGTDSAMHFDRTGYRVEGIGSMESGLGASYYEDERAACRVYWPSCIRYVSLEVFCWDEA</sequence>
<evidence type="ECO:0000313" key="2">
    <source>
        <dbReference type="Proteomes" id="UP000305948"/>
    </source>
</evidence>
<accession>A0A5C3MKV4</accession>
<dbReference type="EMBL" id="ML213535">
    <property type="protein sequence ID" value="TFK45910.1"/>
    <property type="molecule type" value="Genomic_DNA"/>
</dbReference>
<dbReference type="AlphaFoldDB" id="A0A5C3MKV4"/>
<proteinExistence type="predicted"/>
<organism evidence="1 2">
    <name type="scientific">Heliocybe sulcata</name>
    <dbReference type="NCBI Taxonomy" id="5364"/>
    <lineage>
        <taxon>Eukaryota</taxon>
        <taxon>Fungi</taxon>
        <taxon>Dikarya</taxon>
        <taxon>Basidiomycota</taxon>
        <taxon>Agaricomycotina</taxon>
        <taxon>Agaricomycetes</taxon>
        <taxon>Gloeophyllales</taxon>
        <taxon>Gloeophyllaceae</taxon>
        <taxon>Heliocybe</taxon>
    </lineage>
</organism>
<protein>
    <submittedName>
        <fullName evidence="1">Uncharacterized protein</fullName>
    </submittedName>
</protein>